<dbReference type="Proteomes" id="UP001066276">
    <property type="component" value="Chromosome 3_2"/>
</dbReference>
<protein>
    <submittedName>
        <fullName evidence="1">Uncharacterized protein</fullName>
    </submittedName>
</protein>
<sequence length="119" mass="12952">MSFAAAEPRHGCTGPAGQLYRILHSFPSSARAPLSHPFPAAGTALPAPISLPLPYTMLTPPGTPAQNNQHRPQRIKTNITGVGFSGSNGHSPWCRARWQPCRSPFERPPRTYRSARGNR</sequence>
<proteinExistence type="predicted"/>
<name>A0AAV7TWU3_PLEWA</name>
<comment type="caution">
    <text evidence="1">The sequence shown here is derived from an EMBL/GenBank/DDBJ whole genome shotgun (WGS) entry which is preliminary data.</text>
</comment>
<dbReference type="EMBL" id="JANPWB010000006">
    <property type="protein sequence ID" value="KAJ1180720.1"/>
    <property type="molecule type" value="Genomic_DNA"/>
</dbReference>
<keyword evidence="2" id="KW-1185">Reference proteome</keyword>
<dbReference type="AlphaFoldDB" id="A0AAV7TWU3"/>
<organism evidence="1 2">
    <name type="scientific">Pleurodeles waltl</name>
    <name type="common">Iberian ribbed newt</name>
    <dbReference type="NCBI Taxonomy" id="8319"/>
    <lineage>
        <taxon>Eukaryota</taxon>
        <taxon>Metazoa</taxon>
        <taxon>Chordata</taxon>
        <taxon>Craniata</taxon>
        <taxon>Vertebrata</taxon>
        <taxon>Euteleostomi</taxon>
        <taxon>Amphibia</taxon>
        <taxon>Batrachia</taxon>
        <taxon>Caudata</taxon>
        <taxon>Salamandroidea</taxon>
        <taxon>Salamandridae</taxon>
        <taxon>Pleurodelinae</taxon>
        <taxon>Pleurodeles</taxon>
    </lineage>
</organism>
<reference evidence="1" key="1">
    <citation type="journal article" date="2022" name="bioRxiv">
        <title>Sequencing and chromosome-scale assembly of the giantPleurodeles waltlgenome.</title>
        <authorList>
            <person name="Brown T."/>
            <person name="Elewa A."/>
            <person name="Iarovenko S."/>
            <person name="Subramanian E."/>
            <person name="Araus A.J."/>
            <person name="Petzold A."/>
            <person name="Susuki M."/>
            <person name="Suzuki K.-i.T."/>
            <person name="Hayashi T."/>
            <person name="Toyoda A."/>
            <person name="Oliveira C."/>
            <person name="Osipova E."/>
            <person name="Leigh N.D."/>
            <person name="Simon A."/>
            <person name="Yun M.H."/>
        </authorList>
    </citation>
    <scope>NUCLEOTIDE SEQUENCE</scope>
    <source>
        <strain evidence="1">20211129_DDA</strain>
        <tissue evidence="1">Liver</tissue>
    </source>
</reference>
<evidence type="ECO:0000313" key="2">
    <source>
        <dbReference type="Proteomes" id="UP001066276"/>
    </source>
</evidence>
<gene>
    <name evidence="1" type="ORF">NDU88_005937</name>
</gene>
<evidence type="ECO:0000313" key="1">
    <source>
        <dbReference type="EMBL" id="KAJ1180720.1"/>
    </source>
</evidence>
<accession>A0AAV7TWU3</accession>